<evidence type="ECO:0000313" key="3">
    <source>
        <dbReference type="Proteomes" id="UP000748531"/>
    </source>
</evidence>
<feature type="non-terminal residue" evidence="2">
    <location>
        <position position="558"/>
    </location>
</feature>
<keyword evidence="3" id="KW-1185">Reference proteome</keyword>
<dbReference type="AlphaFoldDB" id="A0A8J4STU5"/>
<dbReference type="OrthoDB" id="6243624at2759"/>
<name>A0A8J4STU5_9TREM</name>
<feature type="compositionally biased region" description="Polar residues" evidence="1">
    <location>
        <begin position="356"/>
        <end position="375"/>
    </location>
</feature>
<feature type="region of interest" description="Disordered" evidence="1">
    <location>
        <begin position="338"/>
        <end position="375"/>
    </location>
</feature>
<accession>A0A8J4STU5</accession>
<gene>
    <name evidence="2" type="ORF">PHET_09052</name>
</gene>
<reference evidence="2" key="1">
    <citation type="submission" date="2019-05" db="EMBL/GenBank/DDBJ databases">
        <title>Annotation for the trematode Paragonimus heterotremus.</title>
        <authorList>
            <person name="Choi Y.-J."/>
        </authorList>
    </citation>
    <scope>NUCLEOTIDE SEQUENCE</scope>
    <source>
        <strain evidence="2">LC</strain>
    </source>
</reference>
<evidence type="ECO:0000256" key="1">
    <source>
        <dbReference type="SAM" id="MobiDB-lite"/>
    </source>
</evidence>
<dbReference type="Proteomes" id="UP000748531">
    <property type="component" value="Unassembled WGS sequence"/>
</dbReference>
<feature type="compositionally biased region" description="Basic and acidic residues" evidence="1">
    <location>
        <begin position="342"/>
        <end position="355"/>
    </location>
</feature>
<organism evidence="2 3">
    <name type="scientific">Paragonimus heterotremus</name>
    <dbReference type="NCBI Taxonomy" id="100268"/>
    <lineage>
        <taxon>Eukaryota</taxon>
        <taxon>Metazoa</taxon>
        <taxon>Spiralia</taxon>
        <taxon>Lophotrochozoa</taxon>
        <taxon>Platyhelminthes</taxon>
        <taxon>Trematoda</taxon>
        <taxon>Digenea</taxon>
        <taxon>Plagiorchiida</taxon>
        <taxon>Troglotremata</taxon>
        <taxon>Troglotrematidae</taxon>
        <taxon>Paragonimus</taxon>
    </lineage>
</organism>
<protein>
    <recommendedName>
        <fullName evidence="4">CCHC-type domain-containing protein</fullName>
    </recommendedName>
</protein>
<evidence type="ECO:0008006" key="4">
    <source>
        <dbReference type="Google" id="ProtNLM"/>
    </source>
</evidence>
<dbReference type="EMBL" id="LUCH01005662">
    <property type="protein sequence ID" value="KAF5397886.1"/>
    <property type="molecule type" value="Genomic_DNA"/>
</dbReference>
<sequence>MSTRKTTVFPTSAADDKIKQANVDVYSYSGSHISNKSISRVPSQRQITELREKYIDEKFQLELLEAKLRHRRELLKIRKETDVTRAEKADIEFEQASDLSIDNASRIRGYIDDCQIDVGQDSTIDLAVHSPPEARTTAVNNAVASALQPLIKGLELPRVELAYFDGNPIEYWKFMRQFEFYVESKVANDGQRLLYLLHYCKWRANEAISECIMLPPTSGFERARRILGEHFGQTHHVARSLLDRLLNESNAVVNSSDALSSSAIKMENCHIALTEMNYAADSNSLSTLEKLTRNLPRPLQFQWAEFVDKITLGGGERDFLNLLEFVSSRARVARSRFGQLARRNERSSRDEERPSHQNTPAKKLTTRGSVYASQSKDASPRNITCQLCKGNHGLSNCGDFIALSLPEREAAAKTGTVCFMCLEPGHRIYDCRTQKNCIVENCGAGHHRLLHNIRHLPSDSTGVAHANCGSTNTAQRGVILGMIPVRVVGPMEDVLTYAFLDSGSDTTLVSQELIDRLNLTGNPSELRVSTITSSHVISGKMVALEIRSLDSEDAVTVE</sequence>
<dbReference type="PANTHER" id="PTHR47331">
    <property type="entry name" value="PHD-TYPE DOMAIN-CONTAINING PROTEIN"/>
    <property type="match status" value="1"/>
</dbReference>
<dbReference type="PANTHER" id="PTHR47331:SF1">
    <property type="entry name" value="GAG-LIKE PROTEIN"/>
    <property type="match status" value="1"/>
</dbReference>
<comment type="caution">
    <text evidence="2">The sequence shown here is derived from an EMBL/GenBank/DDBJ whole genome shotgun (WGS) entry which is preliminary data.</text>
</comment>
<evidence type="ECO:0000313" key="2">
    <source>
        <dbReference type="EMBL" id="KAF5397886.1"/>
    </source>
</evidence>
<proteinExistence type="predicted"/>